<accession>A0AAE1B1W0</accession>
<feature type="compositionally biased region" description="Polar residues" evidence="1">
    <location>
        <begin position="400"/>
        <end position="416"/>
    </location>
</feature>
<protein>
    <submittedName>
        <fullName evidence="2">Uncharacterized protein</fullName>
    </submittedName>
</protein>
<name>A0AAE1B1W0_9GAST</name>
<feature type="region of interest" description="Disordered" evidence="1">
    <location>
        <begin position="366"/>
        <end position="501"/>
    </location>
</feature>
<feature type="compositionally biased region" description="Acidic residues" evidence="1">
    <location>
        <begin position="205"/>
        <end position="219"/>
    </location>
</feature>
<dbReference type="Proteomes" id="UP001283361">
    <property type="component" value="Unassembled WGS sequence"/>
</dbReference>
<keyword evidence="3" id="KW-1185">Reference proteome</keyword>
<gene>
    <name evidence="2" type="ORF">RRG08_034651</name>
</gene>
<evidence type="ECO:0000313" key="3">
    <source>
        <dbReference type="Proteomes" id="UP001283361"/>
    </source>
</evidence>
<evidence type="ECO:0000313" key="2">
    <source>
        <dbReference type="EMBL" id="KAK3798095.1"/>
    </source>
</evidence>
<proteinExistence type="predicted"/>
<feature type="region of interest" description="Disordered" evidence="1">
    <location>
        <begin position="167"/>
        <end position="224"/>
    </location>
</feature>
<organism evidence="2 3">
    <name type="scientific">Elysia crispata</name>
    <name type="common">lettuce slug</name>
    <dbReference type="NCBI Taxonomy" id="231223"/>
    <lineage>
        <taxon>Eukaryota</taxon>
        <taxon>Metazoa</taxon>
        <taxon>Spiralia</taxon>
        <taxon>Lophotrochozoa</taxon>
        <taxon>Mollusca</taxon>
        <taxon>Gastropoda</taxon>
        <taxon>Heterobranchia</taxon>
        <taxon>Euthyneura</taxon>
        <taxon>Panpulmonata</taxon>
        <taxon>Sacoglossa</taxon>
        <taxon>Placobranchoidea</taxon>
        <taxon>Plakobranchidae</taxon>
        <taxon>Elysia</taxon>
    </lineage>
</organism>
<comment type="caution">
    <text evidence="2">The sequence shown here is derived from an EMBL/GenBank/DDBJ whole genome shotgun (WGS) entry which is preliminary data.</text>
</comment>
<evidence type="ECO:0000256" key="1">
    <source>
        <dbReference type="SAM" id="MobiDB-lite"/>
    </source>
</evidence>
<feature type="compositionally biased region" description="Polar residues" evidence="1">
    <location>
        <begin position="66"/>
        <end position="77"/>
    </location>
</feature>
<dbReference type="EMBL" id="JAWDGP010000724">
    <property type="protein sequence ID" value="KAK3798095.1"/>
    <property type="molecule type" value="Genomic_DNA"/>
</dbReference>
<feature type="compositionally biased region" description="Polar residues" evidence="1">
    <location>
        <begin position="374"/>
        <end position="389"/>
    </location>
</feature>
<feature type="compositionally biased region" description="Low complexity" evidence="1">
    <location>
        <begin position="169"/>
        <end position="179"/>
    </location>
</feature>
<dbReference type="AlphaFoldDB" id="A0AAE1B1W0"/>
<feature type="compositionally biased region" description="Low complexity" evidence="1">
    <location>
        <begin position="431"/>
        <end position="442"/>
    </location>
</feature>
<feature type="compositionally biased region" description="Polar residues" evidence="1">
    <location>
        <begin position="443"/>
        <end position="488"/>
    </location>
</feature>
<feature type="compositionally biased region" description="Polar residues" evidence="1">
    <location>
        <begin position="127"/>
        <end position="139"/>
    </location>
</feature>
<feature type="compositionally biased region" description="Low complexity" evidence="1">
    <location>
        <begin position="78"/>
        <end position="94"/>
    </location>
</feature>
<feature type="region of interest" description="Disordered" evidence="1">
    <location>
        <begin position="57"/>
        <end position="141"/>
    </location>
</feature>
<sequence length="501" mass="53963">MASTVRKPQSLHHANPRAVLKTKLTNDVSLRTNATRPSTQVAGGMSPEARAAMLLTREESRDSVTRSRNTSLPRANTNASIINRNKNSASNNNIRRLEPLAPIATSQHRLKPSAASDSGSRERSKPAASTSDFNDSGFSSVRRHPVSTAAANTIIDTVADAEDKFEMDSNNNSSINANIRQQGQDRAVSRISRKHTALRNGNSLDNDDDENYEDEDSFDDGFSPGRTLTNTNLLATRHKDVLHDGGVGGKPKCKSKTKSFVMALDAALEANCISRLRGDITDQTEGIGAAPGTVRALNGGRLSNAQEVVVNVCHGECEKELVFHDDDDDSLDTARAASEIRVNTWLEYNQDFPPDEVDYDYDAETDSYLDSRPDTSTVPSTKATKTTLRVPTARVKSSVKPVNNKNQLAPIASSSGSRGGKPPVASRRDSNNNNNNSNTTSTAIKNSSAGSARSKSGTTASQRDNSSSRFGSGLSNDGSSKRSTNYSATKRESFLSRKARA</sequence>
<reference evidence="2" key="1">
    <citation type="journal article" date="2023" name="G3 (Bethesda)">
        <title>A reference genome for the long-term kleptoplast-retaining sea slug Elysia crispata morphotype clarki.</title>
        <authorList>
            <person name="Eastman K.E."/>
            <person name="Pendleton A.L."/>
            <person name="Shaikh M.A."/>
            <person name="Suttiyut T."/>
            <person name="Ogas R."/>
            <person name="Tomko P."/>
            <person name="Gavelis G."/>
            <person name="Widhalm J.R."/>
            <person name="Wisecaver J.H."/>
        </authorList>
    </citation>
    <scope>NUCLEOTIDE SEQUENCE</scope>
    <source>
        <strain evidence="2">ECLA1</strain>
    </source>
</reference>